<comment type="caution">
    <text evidence="1">The sequence shown here is derived from an EMBL/GenBank/DDBJ whole genome shotgun (WGS) entry which is preliminary data.</text>
</comment>
<organism evidence="1 2">
    <name type="scientific">Camellia lanceoleosa</name>
    <dbReference type="NCBI Taxonomy" id="1840588"/>
    <lineage>
        <taxon>Eukaryota</taxon>
        <taxon>Viridiplantae</taxon>
        <taxon>Streptophyta</taxon>
        <taxon>Embryophyta</taxon>
        <taxon>Tracheophyta</taxon>
        <taxon>Spermatophyta</taxon>
        <taxon>Magnoliopsida</taxon>
        <taxon>eudicotyledons</taxon>
        <taxon>Gunneridae</taxon>
        <taxon>Pentapetalae</taxon>
        <taxon>asterids</taxon>
        <taxon>Ericales</taxon>
        <taxon>Theaceae</taxon>
        <taxon>Camellia</taxon>
    </lineage>
</organism>
<sequence length="291" mass="32699">MLLSPFSPVTTSHHHQQPAPPTTTTSHCPFDDVSYTSTNRLIPSLTFDSNSEPWINLFGSLLKIYRRKRDKLVECSSAARIPTMSGPFTAYCYRLVLDGIEHIAMVKVDVLLCLDCFHDGRFVIGHSSIDFLRVDATKEFDDLDGESWTNQETLLLLEAMEIYNENWNEIAEHVGTKPKAQCILHFICLPMEDGPLENIAVPSVSLSSNLSNRDDFERPRSSSNGDSAGSCLEDPDSEHRLPFAYFANPVMALVGGFLNSMLYMVIASKCSVIAYDVLIFLCFYLMRFHVP</sequence>
<protein>
    <submittedName>
        <fullName evidence="1">SWI/SNF complex subunit SWI3C</fullName>
    </submittedName>
</protein>
<evidence type="ECO:0000313" key="1">
    <source>
        <dbReference type="EMBL" id="KAI8015502.1"/>
    </source>
</evidence>
<name>A0ACC0HRF9_9ERIC</name>
<dbReference type="EMBL" id="CM045761">
    <property type="protein sequence ID" value="KAI8015502.1"/>
    <property type="molecule type" value="Genomic_DNA"/>
</dbReference>
<evidence type="ECO:0000313" key="2">
    <source>
        <dbReference type="Proteomes" id="UP001060215"/>
    </source>
</evidence>
<dbReference type="Proteomes" id="UP001060215">
    <property type="component" value="Chromosome 4"/>
</dbReference>
<reference evidence="1 2" key="1">
    <citation type="journal article" date="2022" name="Plant J.">
        <title>Chromosome-level genome of Camellia lanceoleosa provides a valuable resource for understanding genome evolution and self-incompatibility.</title>
        <authorList>
            <person name="Gong W."/>
            <person name="Xiao S."/>
            <person name="Wang L."/>
            <person name="Liao Z."/>
            <person name="Chang Y."/>
            <person name="Mo W."/>
            <person name="Hu G."/>
            <person name="Li W."/>
            <person name="Zhao G."/>
            <person name="Zhu H."/>
            <person name="Hu X."/>
            <person name="Ji K."/>
            <person name="Xiang X."/>
            <person name="Song Q."/>
            <person name="Yuan D."/>
            <person name="Jin S."/>
            <person name="Zhang L."/>
        </authorList>
    </citation>
    <scope>NUCLEOTIDE SEQUENCE [LARGE SCALE GENOMIC DNA]</scope>
    <source>
        <strain evidence="1">SQ_2022a</strain>
    </source>
</reference>
<accession>A0ACC0HRF9</accession>
<gene>
    <name evidence="1" type="ORF">LOK49_LG05G03894</name>
</gene>
<proteinExistence type="predicted"/>
<keyword evidence="2" id="KW-1185">Reference proteome</keyword>